<evidence type="ECO:0000313" key="9">
    <source>
        <dbReference type="EMBL" id="MBP1918599.1"/>
    </source>
</evidence>
<dbReference type="Proteomes" id="UP001519271">
    <property type="component" value="Unassembled WGS sequence"/>
</dbReference>
<keyword evidence="6 7" id="KW-0804">Transcription</keyword>
<dbReference type="InterPro" id="IPR038619">
    <property type="entry name" value="MraZ_sf"/>
</dbReference>
<dbReference type="SUPFAM" id="SSF89447">
    <property type="entry name" value="AbrB/MazE/MraZ-like"/>
    <property type="match status" value="1"/>
</dbReference>
<comment type="caution">
    <text evidence="9">The sequence shown here is derived from an EMBL/GenBank/DDBJ whole genome shotgun (WGS) entry which is preliminary data.</text>
</comment>
<dbReference type="NCBIfam" id="TIGR00242">
    <property type="entry name" value="division/cell wall cluster transcriptional repressor MraZ"/>
    <property type="match status" value="1"/>
</dbReference>
<feature type="domain" description="SpoVT-AbrB" evidence="8">
    <location>
        <begin position="5"/>
        <end position="47"/>
    </location>
</feature>
<evidence type="ECO:0000256" key="5">
    <source>
        <dbReference type="ARBA" id="ARBA00023125"/>
    </source>
</evidence>
<keyword evidence="3" id="KW-0677">Repeat</keyword>
<comment type="subcellular location">
    <subcellularLocation>
        <location evidence="7">Cytoplasm</location>
        <location evidence="7">Nucleoid</location>
    </subcellularLocation>
</comment>
<dbReference type="InterPro" id="IPR035644">
    <property type="entry name" value="MraZ_C"/>
</dbReference>
<dbReference type="HAMAP" id="MF_01008">
    <property type="entry name" value="MraZ"/>
    <property type="match status" value="1"/>
</dbReference>
<feature type="domain" description="SpoVT-AbrB" evidence="8">
    <location>
        <begin position="76"/>
        <end position="119"/>
    </location>
</feature>
<gene>
    <name evidence="7" type="primary">mraZ</name>
    <name evidence="9" type="ORF">J2Z34_001075</name>
</gene>
<keyword evidence="4 7" id="KW-0805">Transcription regulation</keyword>
<dbReference type="PANTHER" id="PTHR34701:SF1">
    <property type="entry name" value="TRANSCRIPTIONAL REGULATOR MRAZ"/>
    <property type="match status" value="1"/>
</dbReference>
<keyword evidence="5 7" id="KW-0238">DNA-binding</keyword>
<reference evidence="9 10" key="1">
    <citation type="submission" date="2021-03" db="EMBL/GenBank/DDBJ databases">
        <title>Genomic Encyclopedia of Type Strains, Phase IV (KMG-IV): sequencing the most valuable type-strain genomes for metagenomic binning, comparative biology and taxonomic classification.</title>
        <authorList>
            <person name="Goeker M."/>
        </authorList>
    </citation>
    <scope>NUCLEOTIDE SEQUENCE [LARGE SCALE GENOMIC DNA]</scope>
    <source>
        <strain evidence="9 10">DSM 6139</strain>
    </source>
</reference>
<dbReference type="InterPro" id="IPR037914">
    <property type="entry name" value="SpoVT-AbrB_sf"/>
</dbReference>
<evidence type="ECO:0000256" key="1">
    <source>
        <dbReference type="ARBA" id="ARBA00013860"/>
    </source>
</evidence>
<dbReference type="InterPro" id="IPR003444">
    <property type="entry name" value="MraZ"/>
</dbReference>
<dbReference type="Pfam" id="PF02381">
    <property type="entry name" value="MraZ"/>
    <property type="match status" value="2"/>
</dbReference>
<dbReference type="Gene3D" id="3.40.1550.20">
    <property type="entry name" value="Transcriptional regulator MraZ domain"/>
    <property type="match status" value="1"/>
</dbReference>
<keyword evidence="2 7" id="KW-0963">Cytoplasm</keyword>
<dbReference type="InterPro" id="IPR020603">
    <property type="entry name" value="MraZ_dom"/>
</dbReference>
<accession>A0ABS4G237</accession>
<name>A0ABS4G237_9CLOT</name>
<evidence type="ECO:0000313" key="10">
    <source>
        <dbReference type="Proteomes" id="UP001519271"/>
    </source>
</evidence>
<proteinExistence type="inferred from homology"/>
<dbReference type="CDD" id="cd16320">
    <property type="entry name" value="MraZ_N"/>
    <property type="match status" value="1"/>
</dbReference>
<dbReference type="CDD" id="cd16321">
    <property type="entry name" value="MraZ_C"/>
    <property type="match status" value="1"/>
</dbReference>
<evidence type="ECO:0000256" key="3">
    <source>
        <dbReference type="ARBA" id="ARBA00022737"/>
    </source>
</evidence>
<evidence type="ECO:0000256" key="7">
    <source>
        <dbReference type="HAMAP-Rule" id="MF_01008"/>
    </source>
</evidence>
<evidence type="ECO:0000256" key="2">
    <source>
        <dbReference type="ARBA" id="ARBA00022490"/>
    </source>
</evidence>
<dbReference type="PROSITE" id="PS51740">
    <property type="entry name" value="SPOVT_ABRB"/>
    <property type="match status" value="2"/>
</dbReference>
<dbReference type="InterPro" id="IPR035642">
    <property type="entry name" value="MraZ_N"/>
</dbReference>
<evidence type="ECO:0000256" key="6">
    <source>
        <dbReference type="ARBA" id="ARBA00023163"/>
    </source>
</evidence>
<comment type="similarity">
    <text evidence="7">Belongs to the MraZ family.</text>
</comment>
<evidence type="ECO:0000259" key="8">
    <source>
        <dbReference type="PROSITE" id="PS51740"/>
    </source>
</evidence>
<comment type="subunit">
    <text evidence="7">Forms oligomers.</text>
</comment>
<dbReference type="RefSeq" id="WP_209458823.1">
    <property type="nucleotide sequence ID" value="NZ_JAGGKC010000006.1"/>
</dbReference>
<dbReference type="PANTHER" id="PTHR34701">
    <property type="entry name" value="TRANSCRIPTIONAL REGULATOR MRAZ"/>
    <property type="match status" value="1"/>
</dbReference>
<keyword evidence="10" id="KW-1185">Reference proteome</keyword>
<protein>
    <recommendedName>
        <fullName evidence="1 7">Transcriptional regulator MraZ</fullName>
    </recommendedName>
</protein>
<dbReference type="EMBL" id="JAGGKC010000006">
    <property type="protein sequence ID" value="MBP1918599.1"/>
    <property type="molecule type" value="Genomic_DNA"/>
</dbReference>
<evidence type="ECO:0000256" key="4">
    <source>
        <dbReference type="ARBA" id="ARBA00023015"/>
    </source>
</evidence>
<dbReference type="InterPro" id="IPR007159">
    <property type="entry name" value="SpoVT-AbrB_dom"/>
</dbReference>
<organism evidence="9 10">
    <name type="scientific">Youngiibacter multivorans</name>
    <dbReference type="NCBI Taxonomy" id="937251"/>
    <lineage>
        <taxon>Bacteria</taxon>
        <taxon>Bacillati</taxon>
        <taxon>Bacillota</taxon>
        <taxon>Clostridia</taxon>
        <taxon>Eubacteriales</taxon>
        <taxon>Clostridiaceae</taxon>
        <taxon>Youngiibacter</taxon>
    </lineage>
</organism>
<sequence length="142" mass="16378">MLIGEHTHGVDNKNRIIVPSKFREDLGDSFVISKGLDGCLYIYPKEEWKVFENKLKNLPLTNKNSRTFARFFFSGANEVVPDKMGRILIPQPLKEYAEIEDEVVSIGMDSRVEVWSSKKWKEYCEREIDMDEVASGMEDLGI</sequence>